<evidence type="ECO:0000259" key="2">
    <source>
        <dbReference type="PROSITE" id="PS50937"/>
    </source>
</evidence>
<dbReference type="PROSITE" id="PS50937">
    <property type="entry name" value="HTH_MERR_2"/>
    <property type="match status" value="1"/>
</dbReference>
<dbReference type="SUPFAM" id="SSF46955">
    <property type="entry name" value="Putative DNA-binding domain"/>
    <property type="match status" value="1"/>
</dbReference>
<dbReference type="InterPro" id="IPR029442">
    <property type="entry name" value="GyrI-like"/>
</dbReference>
<dbReference type="SUPFAM" id="SSF55136">
    <property type="entry name" value="Probable bacterial effector-binding domain"/>
    <property type="match status" value="1"/>
</dbReference>
<dbReference type="Proteomes" id="UP000181980">
    <property type="component" value="Unassembled WGS sequence"/>
</dbReference>
<dbReference type="EMBL" id="FNUC01000003">
    <property type="protein sequence ID" value="SEE78635.1"/>
    <property type="molecule type" value="Genomic_DNA"/>
</dbReference>
<dbReference type="RefSeq" id="WP_069113512.1">
    <property type="nucleotide sequence ID" value="NZ_FNUC01000003.1"/>
</dbReference>
<accession>A0A1H5LNK4</accession>
<dbReference type="AlphaFoldDB" id="A0A1H5LNK4"/>
<dbReference type="GO" id="GO:0003700">
    <property type="term" value="F:DNA-binding transcription factor activity"/>
    <property type="evidence" value="ECO:0007669"/>
    <property type="project" value="InterPro"/>
</dbReference>
<dbReference type="Gene3D" id="3.20.80.10">
    <property type="entry name" value="Regulatory factor, effector binding domain"/>
    <property type="match status" value="1"/>
</dbReference>
<dbReference type="SMART" id="SM00871">
    <property type="entry name" value="AraC_E_bind"/>
    <property type="match status" value="1"/>
</dbReference>
<keyword evidence="1 3" id="KW-0238">DNA-binding</keyword>
<organism evidence="3 4">
    <name type="scientific">Jiangella alba</name>
    <dbReference type="NCBI Taxonomy" id="561176"/>
    <lineage>
        <taxon>Bacteria</taxon>
        <taxon>Bacillati</taxon>
        <taxon>Actinomycetota</taxon>
        <taxon>Actinomycetes</taxon>
        <taxon>Jiangellales</taxon>
        <taxon>Jiangellaceae</taxon>
        <taxon>Jiangella</taxon>
    </lineage>
</organism>
<sequence>MDELLPIGRFSRLTWLSIKALRVYDDTGLLRPAYVDPDTGYRYYAPEQAATARVIGTLRSLDMPLSSIREVLAESDPDRVRDLLDDYRRVLERRIDRHRHMLDRVETFIRKGAVMAYQISTRDTAPAEVLGTTYPATLDTLAETSSVAYHRLYAAIQAASGRPDGPPRLVYLELADDTWTIEACVPVAGLSAAPDGFSLHRAPGGLAAVTRHTGPYEELGLAYREVEAWIGAQGLAFNGAPYDVYLNDPSQVSDPSKLETEIVWPVSRG</sequence>
<dbReference type="GO" id="GO:0003677">
    <property type="term" value="F:DNA binding"/>
    <property type="evidence" value="ECO:0007669"/>
    <property type="project" value="UniProtKB-KW"/>
</dbReference>
<protein>
    <submittedName>
        <fullName evidence="3">DNA-binding transcriptional regulator, MerR family</fullName>
    </submittedName>
</protein>
<dbReference type="Gene3D" id="1.10.1660.10">
    <property type="match status" value="1"/>
</dbReference>
<evidence type="ECO:0000313" key="3">
    <source>
        <dbReference type="EMBL" id="SEE78635.1"/>
    </source>
</evidence>
<dbReference type="InterPro" id="IPR009061">
    <property type="entry name" value="DNA-bd_dom_put_sf"/>
</dbReference>
<dbReference type="InterPro" id="IPR047057">
    <property type="entry name" value="MerR_fam"/>
</dbReference>
<proteinExistence type="predicted"/>
<dbReference type="SMART" id="SM00422">
    <property type="entry name" value="HTH_MERR"/>
    <property type="match status" value="1"/>
</dbReference>
<dbReference type="CDD" id="cd01107">
    <property type="entry name" value="HTH_BmrR"/>
    <property type="match status" value="1"/>
</dbReference>
<evidence type="ECO:0000313" key="4">
    <source>
        <dbReference type="Proteomes" id="UP000181980"/>
    </source>
</evidence>
<gene>
    <name evidence="3" type="ORF">SAMN04488561_2689</name>
</gene>
<evidence type="ECO:0000256" key="1">
    <source>
        <dbReference type="ARBA" id="ARBA00023125"/>
    </source>
</evidence>
<dbReference type="InterPro" id="IPR010499">
    <property type="entry name" value="AraC_E-bd"/>
</dbReference>
<dbReference type="OrthoDB" id="7849865at2"/>
<dbReference type="Pfam" id="PF06445">
    <property type="entry name" value="GyrI-like"/>
    <property type="match status" value="1"/>
</dbReference>
<dbReference type="PANTHER" id="PTHR30204">
    <property type="entry name" value="REDOX-CYCLING DRUG-SENSING TRANSCRIPTIONAL ACTIVATOR SOXR"/>
    <property type="match status" value="1"/>
</dbReference>
<dbReference type="Pfam" id="PF13411">
    <property type="entry name" value="MerR_1"/>
    <property type="match status" value="1"/>
</dbReference>
<dbReference type="PANTHER" id="PTHR30204:SF97">
    <property type="entry name" value="MERR FAMILY REGULATORY PROTEIN"/>
    <property type="match status" value="1"/>
</dbReference>
<name>A0A1H5LNK4_9ACTN</name>
<reference evidence="4" key="1">
    <citation type="submission" date="2016-10" db="EMBL/GenBank/DDBJ databases">
        <authorList>
            <person name="Varghese N."/>
            <person name="Submissions S."/>
        </authorList>
    </citation>
    <scope>NUCLEOTIDE SEQUENCE [LARGE SCALE GENOMIC DNA]</scope>
    <source>
        <strain evidence="4">DSM 45237</strain>
    </source>
</reference>
<dbReference type="InterPro" id="IPR000551">
    <property type="entry name" value="MerR-type_HTH_dom"/>
</dbReference>
<dbReference type="InterPro" id="IPR011256">
    <property type="entry name" value="Reg_factor_effector_dom_sf"/>
</dbReference>
<dbReference type="STRING" id="561176.SAMN04488561_2689"/>
<feature type="domain" description="HTH merR-type" evidence="2">
    <location>
        <begin position="4"/>
        <end position="74"/>
    </location>
</feature>
<keyword evidence="4" id="KW-1185">Reference proteome</keyword>